<dbReference type="Proteomes" id="UP000013966">
    <property type="component" value="Chromosome 3"/>
</dbReference>
<accession>R4X234</accession>
<proteinExistence type="predicted"/>
<dbReference type="HOGENOM" id="CLU_2192064_0_0_4"/>
<dbReference type="EMBL" id="AP013060">
    <property type="protein sequence ID" value="BAN26491.1"/>
    <property type="molecule type" value="Genomic_DNA"/>
</dbReference>
<reference evidence="2 3" key="1">
    <citation type="journal article" date="2013" name="Genome Announc.">
        <title>Complete Genome Sequence of Burkholderia sp. Strain RPE64, Bacterial Symbiont of the Bean Bug Riptortus pedestris.</title>
        <authorList>
            <person name="Shibata T.F."/>
            <person name="Maeda T."/>
            <person name="Nikoh N."/>
            <person name="Yamaguchi K."/>
            <person name="Oshima K."/>
            <person name="Hattori M."/>
            <person name="Nishiyama T."/>
            <person name="Hasebe M."/>
            <person name="Fukatsu T."/>
            <person name="Kikuchi Y."/>
            <person name="Shigenobu S."/>
        </authorList>
    </citation>
    <scope>NUCLEOTIDE SEQUENCE [LARGE SCALE GENOMIC DNA]</scope>
</reference>
<keyword evidence="1" id="KW-0812">Transmembrane</keyword>
<dbReference type="AlphaFoldDB" id="R4X234"/>
<protein>
    <submittedName>
        <fullName evidence="2">Uncharacterized protein</fullName>
    </submittedName>
</protein>
<evidence type="ECO:0000256" key="1">
    <source>
        <dbReference type="SAM" id="Phobius"/>
    </source>
</evidence>
<organism evidence="2 3">
    <name type="scientific">Caballeronia insecticola</name>
    <dbReference type="NCBI Taxonomy" id="758793"/>
    <lineage>
        <taxon>Bacteria</taxon>
        <taxon>Pseudomonadati</taxon>
        <taxon>Pseudomonadota</taxon>
        <taxon>Betaproteobacteria</taxon>
        <taxon>Burkholderiales</taxon>
        <taxon>Burkholderiaceae</taxon>
        <taxon>Caballeronia</taxon>
    </lineage>
</organism>
<name>R4X234_9BURK</name>
<gene>
    <name evidence="2" type="ORF">BRPE64_CCDS04080</name>
</gene>
<evidence type="ECO:0000313" key="3">
    <source>
        <dbReference type="Proteomes" id="UP000013966"/>
    </source>
</evidence>
<evidence type="ECO:0000313" key="2">
    <source>
        <dbReference type="EMBL" id="BAN26491.1"/>
    </source>
</evidence>
<keyword evidence="3" id="KW-1185">Reference proteome</keyword>
<sequence>MGVAIFLGFKAPWVTVFIGIGLGAYIGSLAGAMSHTRKSKQGAVSPTDTAEHARHSGVLLAVHVSEEGAASATSALQAAGAMDIERASGQWQQGAWADFDPTKAPLPV</sequence>
<dbReference type="KEGG" id="buo:BRPE64_CCDS04080"/>
<feature type="transmembrane region" description="Helical" evidence="1">
    <location>
        <begin position="12"/>
        <end position="32"/>
    </location>
</feature>
<reference evidence="2 3" key="2">
    <citation type="journal article" date="2018" name="Int. J. Syst. Evol. Microbiol.">
        <title>Burkholderia insecticola sp. nov., a gut symbiotic bacterium of the bean bug Riptortus pedestris.</title>
        <authorList>
            <person name="Takeshita K."/>
            <person name="Tamaki H."/>
            <person name="Ohbayashi T."/>
            <person name="Meng X.-Y."/>
            <person name="Sone T."/>
            <person name="Mitani Y."/>
            <person name="Peeters C."/>
            <person name="Kikuchi Y."/>
            <person name="Vandamme P."/>
        </authorList>
    </citation>
    <scope>NUCLEOTIDE SEQUENCE [LARGE SCALE GENOMIC DNA]</scope>
    <source>
        <strain evidence="2">RPE64</strain>
    </source>
</reference>
<keyword evidence="1" id="KW-1133">Transmembrane helix</keyword>
<keyword evidence="1" id="KW-0472">Membrane</keyword>
<dbReference type="PATRIC" id="fig|758793.3.peg.4728"/>